<comment type="subcellular location">
    <subcellularLocation>
        <location evidence="1 9">Cell membrane</location>
        <topology evidence="1 9">Multi-pass membrane protein</topology>
    </subcellularLocation>
</comment>
<dbReference type="GO" id="GO:0043952">
    <property type="term" value="P:protein transport by the Sec complex"/>
    <property type="evidence" value="ECO:0007669"/>
    <property type="project" value="UniProtKB-UniRule"/>
</dbReference>
<feature type="transmembrane region" description="Helical" evidence="9">
    <location>
        <begin position="9"/>
        <end position="28"/>
    </location>
</feature>
<keyword evidence="8 9" id="KW-0472">Membrane</keyword>
<name>B9KYU5_THERP</name>
<dbReference type="GO" id="GO:0006605">
    <property type="term" value="P:protein targeting"/>
    <property type="evidence" value="ECO:0007669"/>
    <property type="project" value="UniProtKB-UniRule"/>
</dbReference>
<feature type="transmembrane region" description="Helical" evidence="9">
    <location>
        <begin position="234"/>
        <end position="255"/>
    </location>
</feature>
<dbReference type="GO" id="GO:0005886">
    <property type="term" value="C:plasma membrane"/>
    <property type="evidence" value="ECO:0007669"/>
    <property type="project" value="UniProtKB-SubCell"/>
</dbReference>
<dbReference type="PANTHER" id="PTHR30081:SF8">
    <property type="entry name" value="PROTEIN TRANSLOCASE SUBUNIT SECF"/>
    <property type="match status" value="1"/>
</dbReference>
<dbReference type="InterPro" id="IPR022813">
    <property type="entry name" value="SecD/SecF_arch_bac"/>
</dbReference>
<accession>B9KYU5</accession>
<evidence type="ECO:0000259" key="10">
    <source>
        <dbReference type="Pfam" id="PF02355"/>
    </source>
</evidence>
<evidence type="ECO:0000313" key="12">
    <source>
        <dbReference type="Proteomes" id="UP000000447"/>
    </source>
</evidence>
<keyword evidence="4 9" id="KW-0812">Transmembrane</keyword>
<dbReference type="EMBL" id="CP001275">
    <property type="protein sequence ID" value="ACM04509.1"/>
    <property type="molecule type" value="Genomic_DNA"/>
</dbReference>
<evidence type="ECO:0000256" key="2">
    <source>
        <dbReference type="ARBA" id="ARBA00022448"/>
    </source>
</evidence>
<dbReference type="SUPFAM" id="SSF82866">
    <property type="entry name" value="Multidrug efflux transporter AcrB transmembrane domain"/>
    <property type="match status" value="1"/>
</dbReference>
<evidence type="ECO:0000256" key="5">
    <source>
        <dbReference type="ARBA" id="ARBA00022927"/>
    </source>
</evidence>
<sequence>MLDLVGKRYYWFLLSLIVIIPGLVSLAVHGLRLSIDFTGGTLWEIQLSRPVQPGDVRQVLAQNGIDDAIVQTADNNVVLIRMRELKEGSPEKEKLTQALRASFGDITELRLESVGPTLGTAIRNRAITAVALTTVGILLYIAWAFRNTNNPFLYGIAAIIAMLHDVAVVLGVFSILGWLRGVEVDALFVTALLTVIGFSVHDTIVVFDRIRENLARRAAPTFEQIVNYSLVQTLVRSINTSLTVVLTLLALYLLGGETIRTFVLALLIGIVSGTYSSIFNASQIVVVWENRELHRLFARLRRQHAPA</sequence>
<dbReference type="PANTHER" id="PTHR30081">
    <property type="entry name" value="PROTEIN-EXPORT MEMBRANE PROTEIN SEC"/>
    <property type="match status" value="1"/>
</dbReference>
<dbReference type="eggNOG" id="COG0341">
    <property type="taxonomic scope" value="Bacteria"/>
</dbReference>
<evidence type="ECO:0000313" key="11">
    <source>
        <dbReference type="EMBL" id="ACM04509.1"/>
    </source>
</evidence>
<evidence type="ECO:0000256" key="6">
    <source>
        <dbReference type="ARBA" id="ARBA00022989"/>
    </source>
</evidence>
<dbReference type="Pfam" id="PF07549">
    <property type="entry name" value="Sec_GG"/>
    <property type="match status" value="1"/>
</dbReference>
<dbReference type="STRING" id="309801.trd_0649"/>
<dbReference type="InterPro" id="IPR022646">
    <property type="entry name" value="SecD/SecF_CS"/>
</dbReference>
<keyword evidence="7 9" id="KW-0811">Translocation</keyword>
<dbReference type="OrthoDB" id="9805019at2"/>
<reference evidence="11 12" key="1">
    <citation type="journal article" date="2009" name="PLoS ONE">
        <title>Complete genome sequence of the aerobic CO-oxidizing thermophile Thermomicrobium roseum.</title>
        <authorList>
            <person name="Wu D."/>
            <person name="Raymond J."/>
            <person name="Wu M."/>
            <person name="Chatterji S."/>
            <person name="Ren Q."/>
            <person name="Graham J.E."/>
            <person name="Bryant D.A."/>
            <person name="Robb F."/>
            <person name="Colman A."/>
            <person name="Tallon L.J."/>
            <person name="Badger J.H."/>
            <person name="Madupu R."/>
            <person name="Ward N.L."/>
            <person name="Eisen J.A."/>
        </authorList>
    </citation>
    <scope>NUCLEOTIDE SEQUENCE [LARGE SCALE GENOMIC DNA]</scope>
    <source>
        <strain evidence="12">ATCC 27502 / DSM 5159 / P-2</strain>
    </source>
</reference>
<organism evidence="11 12">
    <name type="scientific">Thermomicrobium roseum (strain ATCC 27502 / DSM 5159 / P-2)</name>
    <dbReference type="NCBI Taxonomy" id="309801"/>
    <lineage>
        <taxon>Bacteria</taxon>
        <taxon>Pseudomonadati</taxon>
        <taxon>Thermomicrobiota</taxon>
        <taxon>Thermomicrobia</taxon>
        <taxon>Thermomicrobiales</taxon>
        <taxon>Thermomicrobiaceae</taxon>
        <taxon>Thermomicrobium</taxon>
    </lineage>
</organism>
<keyword evidence="5 9" id="KW-0653">Protein transport</keyword>
<comment type="subunit">
    <text evidence="9">Forms a complex with SecD. Part of the essential Sec protein translocation apparatus which comprises SecA, SecYEG and auxiliary proteins SecDF. Other proteins may also be involved.</text>
</comment>
<keyword evidence="12" id="KW-1185">Reference proteome</keyword>
<dbReference type="InterPro" id="IPR005665">
    <property type="entry name" value="SecF_bac"/>
</dbReference>
<evidence type="ECO:0000256" key="9">
    <source>
        <dbReference type="HAMAP-Rule" id="MF_01464"/>
    </source>
</evidence>
<dbReference type="PRINTS" id="PR01755">
    <property type="entry name" value="SECFTRNLCASE"/>
</dbReference>
<comment type="function">
    <text evidence="9">Part of the Sec protein translocase complex. Interacts with the SecYEG preprotein conducting channel. SecDF uses the proton motive force (PMF) to complete protein translocation after the ATP-dependent function of SecA.</text>
</comment>
<dbReference type="HOGENOM" id="CLU_050012_0_0_0"/>
<dbReference type="NCBIfam" id="TIGR00966">
    <property type="entry name" value="transloc_SecF"/>
    <property type="match status" value="1"/>
</dbReference>
<evidence type="ECO:0000256" key="1">
    <source>
        <dbReference type="ARBA" id="ARBA00004651"/>
    </source>
</evidence>
<comment type="similarity">
    <text evidence="9">Belongs to the SecD/SecF family. SecF subfamily.</text>
</comment>
<evidence type="ECO:0000256" key="4">
    <source>
        <dbReference type="ARBA" id="ARBA00022692"/>
    </source>
</evidence>
<dbReference type="GO" id="GO:0065002">
    <property type="term" value="P:intracellular protein transmembrane transport"/>
    <property type="evidence" value="ECO:0007669"/>
    <property type="project" value="UniProtKB-UniRule"/>
</dbReference>
<dbReference type="KEGG" id="tro:trd_0649"/>
<dbReference type="HAMAP" id="MF_01464_B">
    <property type="entry name" value="SecF_B"/>
    <property type="match status" value="1"/>
</dbReference>
<dbReference type="Proteomes" id="UP000000447">
    <property type="component" value="Chromosome"/>
</dbReference>
<keyword evidence="2 9" id="KW-0813">Transport</keyword>
<dbReference type="Gene3D" id="1.20.1640.10">
    <property type="entry name" value="Multidrug efflux transporter AcrB transmembrane domain"/>
    <property type="match status" value="1"/>
</dbReference>
<protein>
    <recommendedName>
        <fullName evidence="9">Protein-export membrane protein SecF</fullName>
    </recommendedName>
</protein>
<keyword evidence="6 9" id="KW-1133">Transmembrane helix</keyword>
<gene>
    <name evidence="9 11" type="primary">secF</name>
    <name evidence="11" type="ordered locus">trd_0649</name>
</gene>
<keyword evidence="3 9" id="KW-1003">Cell membrane</keyword>
<feature type="transmembrane region" description="Helical" evidence="9">
    <location>
        <begin position="261"/>
        <end position="288"/>
    </location>
</feature>
<dbReference type="InterPro" id="IPR022645">
    <property type="entry name" value="SecD/SecF_bac"/>
</dbReference>
<evidence type="ECO:0000256" key="8">
    <source>
        <dbReference type="ARBA" id="ARBA00023136"/>
    </source>
</evidence>
<dbReference type="Pfam" id="PF02355">
    <property type="entry name" value="SecD_SecF_C"/>
    <property type="match status" value="1"/>
</dbReference>
<feature type="transmembrane region" description="Helical" evidence="9">
    <location>
        <begin position="126"/>
        <end position="145"/>
    </location>
</feature>
<evidence type="ECO:0000256" key="3">
    <source>
        <dbReference type="ARBA" id="ARBA00022475"/>
    </source>
</evidence>
<dbReference type="AlphaFoldDB" id="B9KYU5"/>
<evidence type="ECO:0000256" key="7">
    <source>
        <dbReference type="ARBA" id="ARBA00023010"/>
    </source>
</evidence>
<dbReference type="GO" id="GO:0015450">
    <property type="term" value="F:protein-transporting ATPase activity"/>
    <property type="evidence" value="ECO:0007669"/>
    <property type="project" value="InterPro"/>
</dbReference>
<proteinExistence type="inferred from homology"/>
<feature type="transmembrane region" description="Helical" evidence="9">
    <location>
        <begin position="186"/>
        <end position="207"/>
    </location>
</feature>
<feature type="domain" description="Protein export membrane protein SecD/SecF C-terminal" evidence="10">
    <location>
        <begin position="96"/>
        <end position="290"/>
    </location>
</feature>
<dbReference type="RefSeq" id="WP_012642045.1">
    <property type="nucleotide sequence ID" value="NC_011959.1"/>
</dbReference>
<feature type="transmembrane region" description="Helical" evidence="9">
    <location>
        <begin position="152"/>
        <end position="180"/>
    </location>
</feature>
<dbReference type="InterPro" id="IPR048634">
    <property type="entry name" value="SecD_SecF_C"/>
</dbReference>
<dbReference type="Gene3D" id="3.30.70.2040">
    <property type="match status" value="1"/>
</dbReference>